<accession>A0A5A7R3W1</accession>
<dbReference type="AlphaFoldDB" id="A0A5A7R3W1"/>
<proteinExistence type="predicted"/>
<comment type="caution">
    <text evidence="4">The sequence shown here is derived from an EMBL/GenBank/DDBJ whole genome shotgun (WGS) entry which is preliminary data.</text>
</comment>
<name>A0A5A7R3W1_STRAF</name>
<evidence type="ECO:0000313" key="4">
    <source>
        <dbReference type="EMBL" id="GER52149.1"/>
    </source>
</evidence>
<dbReference type="InterPro" id="IPR035979">
    <property type="entry name" value="RBD_domain_sf"/>
</dbReference>
<dbReference type="Gene3D" id="3.30.70.330">
    <property type="match status" value="1"/>
</dbReference>
<dbReference type="GO" id="GO:0003723">
    <property type="term" value="F:RNA binding"/>
    <property type="evidence" value="ECO:0007669"/>
    <property type="project" value="UniProtKB-UniRule"/>
</dbReference>
<dbReference type="InterPro" id="IPR000504">
    <property type="entry name" value="RRM_dom"/>
</dbReference>
<dbReference type="InterPro" id="IPR012677">
    <property type="entry name" value="Nucleotide-bd_a/b_plait_sf"/>
</dbReference>
<dbReference type="PROSITE" id="PS50102">
    <property type="entry name" value="RRM"/>
    <property type="match status" value="1"/>
</dbReference>
<sequence>MENPNQDAAAAAQTLPSAQENTSLPPPPAFPSSPDSQMRQIARKVAYLPDSVKSFLITEVAANHCPILFDLCKLNYGRSRQIPPSLPSSLSPAPGCSLPDQVAELLEVVARDESRKIYVHNLSGETSMDDVNGVVGEFGAVEELGFRWSTTLATVKYFDPQAARRALETPVEVMNRHHLQWHSVKTGCSICEGRAGFSSFLI</sequence>
<reference evidence="5" key="1">
    <citation type="journal article" date="2019" name="Curr. Biol.">
        <title>Genome Sequence of Striga asiatica Provides Insight into the Evolution of Plant Parasitism.</title>
        <authorList>
            <person name="Yoshida S."/>
            <person name="Kim S."/>
            <person name="Wafula E.K."/>
            <person name="Tanskanen J."/>
            <person name="Kim Y.M."/>
            <person name="Honaas L."/>
            <person name="Yang Z."/>
            <person name="Spallek T."/>
            <person name="Conn C.E."/>
            <person name="Ichihashi Y."/>
            <person name="Cheong K."/>
            <person name="Cui S."/>
            <person name="Der J.P."/>
            <person name="Gundlach H."/>
            <person name="Jiao Y."/>
            <person name="Hori C."/>
            <person name="Ishida J.K."/>
            <person name="Kasahara H."/>
            <person name="Kiba T."/>
            <person name="Kim M.S."/>
            <person name="Koo N."/>
            <person name="Laohavisit A."/>
            <person name="Lee Y.H."/>
            <person name="Lumba S."/>
            <person name="McCourt P."/>
            <person name="Mortimer J.C."/>
            <person name="Mutuku J.M."/>
            <person name="Nomura T."/>
            <person name="Sasaki-Sekimoto Y."/>
            <person name="Seto Y."/>
            <person name="Wang Y."/>
            <person name="Wakatake T."/>
            <person name="Sakakibara H."/>
            <person name="Demura T."/>
            <person name="Yamaguchi S."/>
            <person name="Yoneyama K."/>
            <person name="Manabe R.I."/>
            <person name="Nelson D.C."/>
            <person name="Schulman A.H."/>
            <person name="Timko M.P."/>
            <person name="dePamphilis C.W."/>
            <person name="Choi D."/>
            <person name="Shirasu K."/>
        </authorList>
    </citation>
    <scope>NUCLEOTIDE SEQUENCE [LARGE SCALE GENOMIC DNA]</scope>
    <source>
        <strain evidence="5">cv. UVA1</strain>
    </source>
</reference>
<dbReference type="EMBL" id="BKCP01010181">
    <property type="protein sequence ID" value="GER52149.1"/>
    <property type="molecule type" value="Genomic_DNA"/>
</dbReference>
<evidence type="ECO:0000259" key="3">
    <source>
        <dbReference type="PROSITE" id="PS50102"/>
    </source>
</evidence>
<dbReference type="Proteomes" id="UP000325081">
    <property type="component" value="Unassembled WGS sequence"/>
</dbReference>
<gene>
    <name evidence="4" type="ORF">STAS_29579</name>
</gene>
<keyword evidence="5" id="KW-1185">Reference proteome</keyword>
<protein>
    <submittedName>
        <fullName evidence="4">Poly(U)-binding-splicing factor PUF60-B</fullName>
    </submittedName>
</protein>
<evidence type="ECO:0000313" key="5">
    <source>
        <dbReference type="Proteomes" id="UP000325081"/>
    </source>
</evidence>
<feature type="region of interest" description="Disordered" evidence="2">
    <location>
        <begin position="1"/>
        <end position="36"/>
    </location>
</feature>
<dbReference type="SUPFAM" id="SSF54928">
    <property type="entry name" value="RNA-binding domain, RBD"/>
    <property type="match status" value="1"/>
</dbReference>
<organism evidence="4 5">
    <name type="scientific">Striga asiatica</name>
    <name type="common">Asiatic witchweed</name>
    <name type="synonym">Buchnera asiatica</name>
    <dbReference type="NCBI Taxonomy" id="4170"/>
    <lineage>
        <taxon>Eukaryota</taxon>
        <taxon>Viridiplantae</taxon>
        <taxon>Streptophyta</taxon>
        <taxon>Embryophyta</taxon>
        <taxon>Tracheophyta</taxon>
        <taxon>Spermatophyta</taxon>
        <taxon>Magnoliopsida</taxon>
        <taxon>eudicotyledons</taxon>
        <taxon>Gunneridae</taxon>
        <taxon>Pentapetalae</taxon>
        <taxon>asterids</taxon>
        <taxon>lamiids</taxon>
        <taxon>Lamiales</taxon>
        <taxon>Orobanchaceae</taxon>
        <taxon>Buchnereae</taxon>
        <taxon>Striga</taxon>
    </lineage>
</organism>
<evidence type="ECO:0000256" key="2">
    <source>
        <dbReference type="SAM" id="MobiDB-lite"/>
    </source>
</evidence>
<evidence type="ECO:0000256" key="1">
    <source>
        <dbReference type="PROSITE-ProRule" id="PRU00176"/>
    </source>
</evidence>
<keyword evidence="1" id="KW-0694">RNA-binding</keyword>
<feature type="domain" description="RRM" evidence="3">
    <location>
        <begin position="115"/>
        <end position="194"/>
    </location>
</feature>